<reference evidence="3 4" key="1">
    <citation type="journal article" date="2019" name="Int. J. Syst. Evol. Microbiol.">
        <title>The Global Catalogue of Microorganisms (GCM) 10K type strain sequencing project: providing services to taxonomists for standard genome sequencing and annotation.</title>
        <authorList>
            <consortium name="The Broad Institute Genomics Platform"/>
            <consortium name="The Broad Institute Genome Sequencing Center for Infectious Disease"/>
            <person name="Wu L."/>
            <person name="Ma J."/>
        </authorList>
    </citation>
    <scope>NUCLEOTIDE SEQUENCE [LARGE SCALE GENOMIC DNA]</scope>
    <source>
        <strain evidence="3 4">JCM 14942</strain>
    </source>
</reference>
<dbReference type="PANTHER" id="PTHR43802">
    <property type="entry name" value="ENOYL-COA HYDRATASE"/>
    <property type="match status" value="1"/>
</dbReference>
<dbReference type="CDD" id="cd06558">
    <property type="entry name" value="crotonase-like"/>
    <property type="match status" value="1"/>
</dbReference>
<evidence type="ECO:0000313" key="4">
    <source>
        <dbReference type="Proteomes" id="UP001500842"/>
    </source>
</evidence>
<dbReference type="RefSeq" id="WP_181411125.1">
    <property type="nucleotide sequence ID" value="NZ_BAAAOR010000015.1"/>
</dbReference>
<sequence>MTGEPPLLLDRRGPVLLLTLNRPAVHNAVNRAMATAMGEALEQAAADEQVRAVVVAAGGDGAFCSGADLKEVAAGRTPNAEGQEQWGFLGLVNHWVPQPVIAAVTGSAYAGGAELLLACDLVVADQDAQLVYTEIRHGLFPSMGGTVRLAEHVGTKVAFEWMATARPVSAREAWQRGLVNLVAPRAEVLTRALDLAADLASRSPEALHALKRAFYTAVGGERLLERPRREVSDAEWHRLRAGEAGQAGPRAFAEGRRVRW</sequence>
<evidence type="ECO:0000256" key="1">
    <source>
        <dbReference type="ARBA" id="ARBA00005254"/>
    </source>
</evidence>
<organism evidence="3 4">
    <name type="scientific">Nocardioides humi</name>
    <dbReference type="NCBI Taxonomy" id="449461"/>
    <lineage>
        <taxon>Bacteria</taxon>
        <taxon>Bacillati</taxon>
        <taxon>Actinomycetota</taxon>
        <taxon>Actinomycetes</taxon>
        <taxon>Propionibacteriales</taxon>
        <taxon>Nocardioidaceae</taxon>
        <taxon>Nocardioides</taxon>
    </lineage>
</organism>
<protein>
    <submittedName>
        <fullName evidence="3">Crotonase/enoyl-CoA hydratase family protein</fullName>
    </submittedName>
</protein>
<evidence type="ECO:0000256" key="2">
    <source>
        <dbReference type="RuleBase" id="RU003707"/>
    </source>
</evidence>
<dbReference type="PROSITE" id="PS00166">
    <property type="entry name" value="ENOYL_COA_HYDRATASE"/>
    <property type="match status" value="1"/>
</dbReference>
<dbReference type="Pfam" id="PF00378">
    <property type="entry name" value="ECH_1"/>
    <property type="match status" value="1"/>
</dbReference>
<accession>A0ABN2AEH7</accession>
<dbReference type="SUPFAM" id="SSF52096">
    <property type="entry name" value="ClpP/crotonase"/>
    <property type="match status" value="1"/>
</dbReference>
<keyword evidence="4" id="KW-1185">Reference proteome</keyword>
<dbReference type="InterPro" id="IPR001753">
    <property type="entry name" value="Enoyl-CoA_hydra/iso"/>
</dbReference>
<dbReference type="Gene3D" id="3.90.226.10">
    <property type="entry name" value="2-enoyl-CoA Hydratase, Chain A, domain 1"/>
    <property type="match status" value="1"/>
</dbReference>
<dbReference type="InterPro" id="IPR018376">
    <property type="entry name" value="Enoyl-CoA_hyd/isom_CS"/>
</dbReference>
<dbReference type="PANTHER" id="PTHR43802:SF1">
    <property type="entry name" value="IP11341P-RELATED"/>
    <property type="match status" value="1"/>
</dbReference>
<dbReference type="EMBL" id="BAAAOR010000015">
    <property type="protein sequence ID" value="GAA1516950.1"/>
    <property type="molecule type" value="Genomic_DNA"/>
</dbReference>
<comment type="similarity">
    <text evidence="1 2">Belongs to the enoyl-CoA hydratase/isomerase family.</text>
</comment>
<evidence type="ECO:0000313" key="3">
    <source>
        <dbReference type="EMBL" id="GAA1516950.1"/>
    </source>
</evidence>
<comment type="caution">
    <text evidence="3">The sequence shown here is derived from an EMBL/GenBank/DDBJ whole genome shotgun (WGS) entry which is preliminary data.</text>
</comment>
<gene>
    <name evidence="3" type="ORF">GCM10009788_21430</name>
</gene>
<name>A0ABN2AEH7_9ACTN</name>
<proteinExistence type="inferred from homology"/>
<dbReference type="InterPro" id="IPR029045">
    <property type="entry name" value="ClpP/crotonase-like_dom_sf"/>
</dbReference>
<dbReference type="Proteomes" id="UP001500842">
    <property type="component" value="Unassembled WGS sequence"/>
</dbReference>